<keyword evidence="2" id="KW-1185">Reference proteome</keyword>
<accession>A0A4R0XCS8</accession>
<organism evidence="1 2">
    <name type="scientific">Paraburkholderia steynii</name>
    <dbReference type="NCBI Taxonomy" id="1245441"/>
    <lineage>
        <taxon>Bacteria</taxon>
        <taxon>Pseudomonadati</taxon>
        <taxon>Pseudomonadota</taxon>
        <taxon>Betaproteobacteria</taxon>
        <taxon>Burkholderiales</taxon>
        <taxon>Burkholderiaceae</taxon>
        <taxon>Paraburkholderia</taxon>
    </lineage>
</organism>
<evidence type="ECO:0000313" key="1">
    <source>
        <dbReference type="EMBL" id="TCG05510.1"/>
    </source>
</evidence>
<dbReference type="AlphaFoldDB" id="A0A4R0XCS8"/>
<protein>
    <submittedName>
        <fullName evidence="1">Uncharacterized protein</fullName>
    </submittedName>
</protein>
<dbReference type="EMBL" id="MWML01000162">
    <property type="protein sequence ID" value="TCG05510.1"/>
    <property type="molecule type" value="Genomic_DNA"/>
</dbReference>
<gene>
    <name evidence="1" type="ORF">BZM27_33095</name>
</gene>
<reference evidence="1 2" key="1">
    <citation type="submission" date="2017-02" db="EMBL/GenBank/DDBJ databases">
        <title>Paraburkholderia sophoroidis sp. nov. and Paraburkholderia steynii sp. nov. rhizobial symbionts of the fynbos legume Hypocalyptus sophoroides.</title>
        <authorList>
            <person name="Steenkamp E.T."/>
            <person name="Beukes C.W."/>
            <person name="Van Zyl E."/>
            <person name="Avontuur J."/>
            <person name="Chan W.Y."/>
            <person name="Hassen A."/>
            <person name="Palmer M."/>
            <person name="Mthombeni L."/>
            <person name="Phalane F."/>
            <person name="Sereme K."/>
            <person name="Venter S.N."/>
        </authorList>
    </citation>
    <scope>NUCLEOTIDE SEQUENCE [LARGE SCALE GENOMIC DNA]</scope>
    <source>
        <strain evidence="1 2">HC1.1ba</strain>
    </source>
</reference>
<name>A0A4R0XCS8_9BURK</name>
<dbReference type="Proteomes" id="UP000294200">
    <property type="component" value="Unassembled WGS sequence"/>
</dbReference>
<comment type="caution">
    <text evidence="1">The sequence shown here is derived from an EMBL/GenBank/DDBJ whole genome shotgun (WGS) entry which is preliminary data.</text>
</comment>
<sequence length="64" mass="7455">MIARNLQNFAALSESFCVLTRFTNLQNQRNPREFCSTILRNPQTPDAGNIATRFIIRRSSRIQR</sequence>
<evidence type="ECO:0000313" key="2">
    <source>
        <dbReference type="Proteomes" id="UP000294200"/>
    </source>
</evidence>
<proteinExistence type="predicted"/>